<dbReference type="EMBL" id="JALGAR010000001">
    <property type="protein sequence ID" value="MCI4656955.1"/>
    <property type="molecule type" value="Genomic_DNA"/>
</dbReference>
<sequence length="297" mass="29834">MSDSQQTLSSPPEFGGSNVPPAPPVPPVGPAPLAPAKNTFGLVSLIVGAVAFVGAFIPIINYVSGFAAIAGLVFGIIAVTRKGKPKGLAKGGIAASAVALLLSIVLAIVYTIGFVAAVNDAQHVKAGASSGDSSGNSLTDPTEVPSNEGEVGTRTNPAPIGTTIATTANGEPEYEITLGAPTLNADAIVAAENQFNDAAPAGMQYAMLPITVTYQGTKTGTPWMDLDVSFVSAAGTTHSEMDSSVVGPAPLSDINELYPAGTATGNVVIAIPTADAATGTWVISQSFSDEKFYSAAQ</sequence>
<protein>
    <submittedName>
        <fullName evidence="4">DUF4190 domain-containing protein</fullName>
    </submittedName>
</protein>
<dbReference type="InterPro" id="IPR029050">
    <property type="entry name" value="Immunoprotect_excell_Ig-like"/>
</dbReference>
<keyword evidence="3" id="KW-0472">Membrane</keyword>
<evidence type="ECO:0000313" key="5">
    <source>
        <dbReference type="Proteomes" id="UP001165341"/>
    </source>
</evidence>
<gene>
    <name evidence="4" type="ORF">MQH31_03905</name>
</gene>
<evidence type="ECO:0000256" key="3">
    <source>
        <dbReference type="SAM" id="Phobius"/>
    </source>
</evidence>
<comment type="caution">
    <text evidence="4">The sequence shown here is derived from an EMBL/GenBank/DDBJ whole genome shotgun (WGS) entry which is preliminary data.</text>
</comment>
<keyword evidence="5" id="KW-1185">Reference proteome</keyword>
<reference evidence="4" key="1">
    <citation type="submission" date="2022-03" db="EMBL/GenBank/DDBJ databases">
        <title>Cryobacterium sp. nov. strain ZS14-85, isolated from Antarctic soil.</title>
        <authorList>
            <person name="Li J."/>
            <person name="Niu G."/>
        </authorList>
    </citation>
    <scope>NUCLEOTIDE SEQUENCE</scope>
    <source>
        <strain evidence="4">ZS14-85</strain>
    </source>
</reference>
<feature type="transmembrane region" description="Helical" evidence="3">
    <location>
        <begin position="39"/>
        <end position="57"/>
    </location>
</feature>
<dbReference type="AlphaFoldDB" id="A0AA41QTB5"/>
<proteinExistence type="predicted"/>
<keyword evidence="3" id="KW-1133">Transmembrane helix</keyword>
<organism evidence="4 5">
    <name type="scientific">Cryobacterium zhongshanensis</name>
    <dbReference type="NCBI Taxonomy" id="2928153"/>
    <lineage>
        <taxon>Bacteria</taxon>
        <taxon>Bacillati</taxon>
        <taxon>Actinomycetota</taxon>
        <taxon>Actinomycetes</taxon>
        <taxon>Micrococcales</taxon>
        <taxon>Microbacteriaceae</taxon>
        <taxon>Cryobacterium</taxon>
    </lineage>
</organism>
<dbReference type="Gene3D" id="2.60.40.1240">
    <property type="match status" value="1"/>
</dbReference>
<feature type="region of interest" description="Disordered" evidence="2">
    <location>
        <begin position="126"/>
        <end position="161"/>
    </location>
</feature>
<feature type="region of interest" description="Disordered" evidence="2">
    <location>
        <begin position="1"/>
        <end position="21"/>
    </location>
</feature>
<dbReference type="RefSeq" id="WP_243010988.1">
    <property type="nucleotide sequence ID" value="NZ_JALGAR010000001.1"/>
</dbReference>
<name>A0AA41QTB5_9MICO</name>
<dbReference type="Proteomes" id="UP001165341">
    <property type="component" value="Unassembled WGS sequence"/>
</dbReference>
<feature type="transmembrane region" description="Helical" evidence="3">
    <location>
        <begin position="63"/>
        <end position="80"/>
    </location>
</feature>
<feature type="compositionally biased region" description="Low complexity" evidence="2">
    <location>
        <begin position="126"/>
        <end position="137"/>
    </location>
</feature>
<evidence type="ECO:0000256" key="1">
    <source>
        <dbReference type="ARBA" id="ARBA00022729"/>
    </source>
</evidence>
<keyword evidence="3" id="KW-0812">Transmembrane</keyword>
<feature type="compositionally biased region" description="Polar residues" evidence="2">
    <location>
        <begin position="1"/>
        <end position="10"/>
    </location>
</feature>
<evidence type="ECO:0000313" key="4">
    <source>
        <dbReference type="EMBL" id="MCI4656955.1"/>
    </source>
</evidence>
<keyword evidence="1" id="KW-0732">Signal</keyword>
<accession>A0AA41QTB5</accession>
<evidence type="ECO:0000256" key="2">
    <source>
        <dbReference type="SAM" id="MobiDB-lite"/>
    </source>
</evidence>
<feature type="transmembrane region" description="Helical" evidence="3">
    <location>
        <begin position="92"/>
        <end position="116"/>
    </location>
</feature>